<dbReference type="GO" id="GO:0005524">
    <property type="term" value="F:ATP binding"/>
    <property type="evidence" value="ECO:0007669"/>
    <property type="project" value="UniProtKB-KW"/>
</dbReference>
<keyword evidence="5" id="KW-0547">Nucleotide-binding</keyword>
<feature type="transmembrane region" description="Helical" evidence="8">
    <location>
        <begin position="12"/>
        <end position="33"/>
    </location>
</feature>
<accession>A0A0S3PR32</accession>
<proteinExistence type="predicted"/>
<dbReference type="SUPFAM" id="SSF55874">
    <property type="entry name" value="ATPase domain of HSP90 chaperone/DNA topoisomerase II/histidine kinase"/>
    <property type="match status" value="1"/>
</dbReference>
<keyword evidence="8" id="KW-1133">Transmembrane helix</keyword>
<keyword evidence="7" id="KW-0067">ATP-binding</keyword>
<dbReference type="InterPro" id="IPR007891">
    <property type="entry name" value="CHASE3"/>
</dbReference>
<evidence type="ECO:0000256" key="1">
    <source>
        <dbReference type="ARBA" id="ARBA00000085"/>
    </source>
</evidence>
<dbReference type="KEGG" id="vgo:GJW-30_1_00916"/>
<dbReference type="InterPro" id="IPR003594">
    <property type="entry name" value="HATPase_dom"/>
</dbReference>
<dbReference type="PANTHER" id="PTHR41523:SF8">
    <property type="entry name" value="ETHYLENE RESPONSE SENSOR PROTEIN"/>
    <property type="match status" value="1"/>
</dbReference>
<evidence type="ECO:0000256" key="5">
    <source>
        <dbReference type="ARBA" id="ARBA00022741"/>
    </source>
</evidence>
<dbReference type="PANTHER" id="PTHR41523">
    <property type="entry name" value="TWO-COMPONENT SYSTEM SENSOR PROTEIN"/>
    <property type="match status" value="1"/>
</dbReference>
<evidence type="ECO:0000256" key="2">
    <source>
        <dbReference type="ARBA" id="ARBA00012438"/>
    </source>
</evidence>
<evidence type="ECO:0000259" key="9">
    <source>
        <dbReference type="SMART" id="SM00387"/>
    </source>
</evidence>
<dbReference type="EC" id="2.7.13.3" evidence="2"/>
<dbReference type="InterPro" id="IPR011495">
    <property type="entry name" value="Sig_transdc_His_kin_sub2_dim/P"/>
</dbReference>
<dbReference type="Gene3D" id="3.30.565.10">
    <property type="entry name" value="Histidine kinase-like ATPase, C-terminal domain"/>
    <property type="match status" value="1"/>
</dbReference>
<dbReference type="Pfam" id="PF02518">
    <property type="entry name" value="HATPase_c"/>
    <property type="match status" value="1"/>
</dbReference>
<dbReference type="InterPro" id="IPR036890">
    <property type="entry name" value="HATPase_C_sf"/>
</dbReference>
<evidence type="ECO:0000313" key="10">
    <source>
        <dbReference type="EMBL" id="BAT58391.1"/>
    </source>
</evidence>
<name>A0A0S3PR32_9BRAD</name>
<evidence type="ECO:0000256" key="6">
    <source>
        <dbReference type="ARBA" id="ARBA00022777"/>
    </source>
</evidence>
<feature type="transmembrane region" description="Helical" evidence="8">
    <location>
        <begin position="184"/>
        <end position="208"/>
    </location>
</feature>
<dbReference type="Pfam" id="PF07568">
    <property type="entry name" value="HisKA_2"/>
    <property type="match status" value="1"/>
</dbReference>
<sequence>MPITARFVVQSTIVFLTVGFLALLGVVGTTIWLSERAQIYQDVSAHERNIRVAAVELRNALLSAESAQRGYLVNGNEIYLAPFDSARAAAELQLARLKDLLRGREETAAMLVRLSNLMTEKFDELNRTTQAKRDFNETEALTIFRTNRGKQLSDEANLFLSAIIRMADERLAAGMAEQTANATWLRLVSILGGVVIVGVVAGTMITVLRYAAEVAQARDEVRLLNANLEHRVERRTADLSRARDHAQALVAEVNHRVANSLALVSGFVRLQANTIKDPALKAALGETDSRILAVAAVHQRLYSSPDVKTVDLDEYLTAVLTNLETTMRAEGHGAALQLDLAPLKLRTDATVNLGIIAAEWVINAFKYAYPTRGGPVRVKLSAPTAGRAELTVEDDGVGRADGVVQGTGLGSRIVNAMAKTMGADVAYFPGNPGTRAQLSFALQE</sequence>
<evidence type="ECO:0000256" key="7">
    <source>
        <dbReference type="ARBA" id="ARBA00022840"/>
    </source>
</evidence>
<dbReference type="Proteomes" id="UP000236884">
    <property type="component" value="Chromosome"/>
</dbReference>
<reference evidence="10 11" key="1">
    <citation type="submission" date="2015-08" db="EMBL/GenBank/DDBJ databases">
        <title>Investigation of the bacterial diversity of lava forest soil.</title>
        <authorList>
            <person name="Lee J.S."/>
        </authorList>
    </citation>
    <scope>NUCLEOTIDE SEQUENCE [LARGE SCALE GENOMIC DNA]</scope>
    <source>
        <strain evidence="10 11">GJW-30</strain>
    </source>
</reference>
<evidence type="ECO:0000256" key="3">
    <source>
        <dbReference type="ARBA" id="ARBA00022553"/>
    </source>
</evidence>
<organism evidence="10 11">
    <name type="scientific">Variibacter gotjawalensis</name>
    <dbReference type="NCBI Taxonomy" id="1333996"/>
    <lineage>
        <taxon>Bacteria</taxon>
        <taxon>Pseudomonadati</taxon>
        <taxon>Pseudomonadota</taxon>
        <taxon>Alphaproteobacteria</taxon>
        <taxon>Hyphomicrobiales</taxon>
        <taxon>Nitrobacteraceae</taxon>
        <taxon>Variibacter</taxon>
    </lineage>
</organism>
<keyword evidence="8" id="KW-0812">Transmembrane</keyword>
<evidence type="ECO:0000256" key="4">
    <source>
        <dbReference type="ARBA" id="ARBA00022679"/>
    </source>
</evidence>
<dbReference type="CDD" id="cd19410">
    <property type="entry name" value="HK9-like_sensor"/>
    <property type="match status" value="1"/>
</dbReference>
<dbReference type="EMBL" id="AP014946">
    <property type="protein sequence ID" value="BAT58391.1"/>
    <property type="molecule type" value="Genomic_DNA"/>
</dbReference>
<keyword evidence="4 10" id="KW-0808">Transferase</keyword>
<evidence type="ECO:0000256" key="8">
    <source>
        <dbReference type="SAM" id="Phobius"/>
    </source>
</evidence>
<dbReference type="AlphaFoldDB" id="A0A0S3PR32"/>
<feature type="domain" description="Histidine kinase/HSP90-like ATPase" evidence="9">
    <location>
        <begin position="348"/>
        <end position="444"/>
    </location>
</feature>
<dbReference type="Pfam" id="PF05227">
    <property type="entry name" value="CHASE3"/>
    <property type="match status" value="1"/>
</dbReference>
<dbReference type="OrthoDB" id="9767435at2"/>
<keyword evidence="11" id="KW-1185">Reference proteome</keyword>
<dbReference type="RefSeq" id="WP_096352229.1">
    <property type="nucleotide sequence ID" value="NZ_AP014946.1"/>
</dbReference>
<keyword evidence="3" id="KW-0597">Phosphoprotein</keyword>
<keyword evidence="6 10" id="KW-0418">Kinase</keyword>
<comment type="catalytic activity">
    <reaction evidence="1">
        <text>ATP + protein L-histidine = ADP + protein N-phospho-L-histidine.</text>
        <dbReference type="EC" id="2.7.13.3"/>
    </reaction>
</comment>
<dbReference type="GO" id="GO:0004673">
    <property type="term" value="F:protein histidine kinase activity"/>
    <property type="evidence" value="ECO:0007669"/>
    <property type="project" value="UniProtKB-EC"/>
</dbReference>
<evidence type="ECO:0000313" key="11">
    <source>
        <dbReference type="Proteomes" id="UP000236884"/>
    </source>
</evidence>
<protein>
    <recommendedName>
        <fullName evidence="2">histidine kinase</fullName>
        <ecNumber evidence="2">2.7.13.3</ecNumber>
    </recommendedName>
</protein>
<dbReference type="SMART" id="SM00387">
    <property type="entry name" value="HATPase_c"/>
    <property type="match status" value="1"/>
</dbReference>
<keyword evidence="8" id="KW-0472">Membrane</keyword>
<gene>
    <name evidence="10" type="ORF">GJW-30_1_00916</name>
</gene>